<accession>B9USD3</accession>
<sequence>MDVFILQKIISDIREKSIKIDDVGIYIRNNYKDIDNIEFISDCINLIQENIFEYTNIKELIYFFINSNVISNLYNKYRTSTRKYLASIILEWYKINPFDIINEIDNTHLFFSIFYNLADTFKMCNFIDNEYLILCLKKLIIFQKNDMVFNHICIMTNEYISRDINISKYILKYFYENTDKDLYQFSLYSLNNILKLNKERSLNYLDFFLKSNIGLLEEFVFSFALFYIHEYKTIEYQYLKILIDKNDITNNDNIRYRITKIIFYVLEYKIFVNDYDLEKKLIGYINEYDTSKISILECLISISGINQFHLELLKISLEKLLVSELSVNQYYLINNIIDLIFYKFLDNGYFEEIFYIFKIFYLNNKNIIKNNINKYFESSIHILLAKYENDIIKKINENILKNKYELDFYIYILLHISYTEVYKYIDFTINLNKDDIIKYLLIIFINTIDLNLILQITTNILSGNIINDDIFEKFYIIFIRYIYMNYENKIMDYVESNKNNNSYFKILYDRINNSYIKRKNDIKKIFNIRDLKPSKERYIKYNIENNKKMKKEMEKVENQSPILNIVHNQYIKYGNRVNTVTNFDNKLNMHSMNFIEDTFSMPIPILYINDTCKFINDKYEIYKFVYGENNEINN</sequence>
<dbReference type="EMBL" id="FJ006933">
    <property type="protein sequence ID" value="ACH69337.1"/>
    <property type="molecule type" value="Genomic_DNA"/>
</dbReference>
<reference evidence="1" key="1">
    <citation type="journal article" date="2009" name="Vet. Microbiol.">
        <title>Identification of genes associated with prophage-like gene transfer agents in the pathogenic intestinal spirochaetes Brachyspira hyodysenteriae, Brachyspira pilosicoli and Brachyspira intermedia.</title>
        <authorList>
            <person name="Motro Y."/>
            <person name="La T."/>
            <person name="Bellgard M.I."/>
            <person name="Dunn D.S."/>
            <person name="Phillips N.D."/>
            <person name="Hampson D.J."/>
        </authorList>
    </citation>
    <scope>NUCLEOTIDE SEQUENCE</scope>
    <source>
        <strain evidence="1">HB60</strain>
    </source>
</reference>
<proteinExistence type="predicted"/>
<evidence type="ECO:0000313" key="1">
    <source>
        <dbReference type="EMBL" id="ACH69337.1"/>
    </source>
</evidence>
<protein>
    <submittedName>
        <fullName evidence="1">Uncharacterized protein</fullName>
    </submittedName>
</protein>
<dbReference type="AlphaFoldDB" id="B9USD3"/>
<organism evidence="1">
    <name type="scientific">Brachyspira intermedia</name>
    <dbReference type="NCBI Taxonomy" id="84377"/>
    <lineage>
        <taxon>Bacteria</taxon>
        <taxon>Pseudomonadati</taxon>
        <taxon>Spirochaetota</taxon>
        <taxon>Spirochaetia</taxon>
        <taxon>Brachyspirales</taxon>
        <taxon>Brachyspiraceae</taxon>
        <taxon>Brachyspira</taxon>
    </lineage>
</organism>
<name>B9USD3_9SPIR</name>